<evidence type="ECO:0000313" key="3">
    <source>
        <dbReference type="Proteomes" id="UP000178085"/>
    </source>
</evidence>
<name>A0A1F4NQ66_UNCK3</name>
<sequence>MKRRGWTEEELKHAVKDCSSFRQVLLKLHLRPAGGNYEQIQKYIHEYNLDTQHFRGKGWSAGLKGIGKPRIRLEDILVKNNNFQSFKLKKRLFSSKLKPMHCELCSWSQKTTSGYLPLELHHINGNRHDNRIENLKILCPNCHSLTDSHRGRNRGKN</sequence>
<dbReference type="Proteomes" id="UP000178085">
    <property type="component" value="Unassembled WGS sequence"/>
</dbReference>
<feature type="domain" description="HNH nuclease" evidence="1">
    <location>
        <begin position="94"/>
        <end position="144"/>
    </location>
</feature>
<dbReference type="Pfam" id="PF13392">
    <property type="entry name" value="HNH_3"/>
    <property type="match status" value="1"/>
</dbReference>
<accession>A0A1F4NQ66</accession>
<dbReference type="AlphaFoldDB" id="A0A1F4NQ66"/>
<dbReference type="CDD" id="cd00085">
    <property type="entry name" value="HNHc"/>
    <property type="match status" value="1"/>
</dbReference>
<organism evidence="2 3">
    <name type="scientific">candidate division Kazan bacterium RIFCSPLOWO2_01_FULL_45_19</name>
    <dbReference type="NCBI Taxonomy" id="1798538"/>
    <lineage>
        <taxon>Bacteria</taxon>
        <taxon>Bacteria division Kazan-3B-28</taxon>
    </lineage>
</organism>
<dbReference type="SMART" id="SM00507">
    <property type="entry name" value="HNHc"/>
    <property type="match status" value="1"/>
</dbReference>
<comment type="caution">
    <text evidence="2">The sequence shown here is derived from an EMBL/GenBank/DDBJ whole genome shotgun (WGS) entry which is preliminary data.</text>
</comment>
<proteinExistence type="predicted"/>
<evidence type="ECO:0000259" key="1">
    <source>
        <dbReference type="SMART" id="SM00507"/>
    </source>
</evidence>
<dbReference type="EMBL" id="METD01000001">
    <property type="protein sequence ID" value="OGB73428.1"/>
    <property type="molecule type" value="Genomic_DNA"/>
</dbReference>
<protein>
    <recommendedName>
        <fullName evidence="1">HNH nuclease domain-containing protein</fullName>
    </recommendedName>
</protein>
<dbReference type="InterPro" id="IPR003615">
    <property type="entry name" value="HNH_nuc"/>
</dbReference>
<gene>
    <name evidence="2" type="ORF">A3K51_00965</name>
</gene>
<reference evidence="2 3" key="1">
    <citation type="journal article" date="2016" name="Nat. Commun.">
        <title>Thousands of microbial genomes shed light on interconnected biogeochemical processes in an aquifer system.</title>
        <authorList>
            <person name="Anantharaman K."/>
            <person name="Brown C.T."/>
            <person name="Hug L.A."/>
            <person name="Sharon I."/>
            <person name="Castelle C.J."/>
            <person name="Probst A.J."/>
            <person name="Thomas B.C."/>
            <person name="Singh A."/>
            <person name="Wilkins M.J."/>
            <person name="Karaoz U."/>
            <person name="Brodie E.L."/>
            <person name="Williams K.H."/>
            <person name="Hubbard S.S."/>
            <person name="Banfield J.F."/>
        </authorList>
    </citation>
    <scope>NUCLEOTIDE SEQUENCE [LARGE SCALE GENOMIC DNA]</scope>
</reference>
<evidence type="ECO:0000313" key="2">
    <source>
        <dbReference type="EMBL" id="OGB73428.1"/>
    </source>
</evidence>